<protein>
    <submittedName>
        <fullName evidence="1">Uncharacterized protein</fullName>
    </submittedName>
</protein>
<accession>A0A821GZV5</accession>
<dbReference type="EMBL" id="CAJOBG010094353">
    <property type="protein sequence ID" value="CAF4676916.1"/>
    <property type="molecule type" value="Genomic_DNA"/>
</dbReference>
<gene>
    <name evidence="1" type="ORF">OVN521_LOCUS47592</name>
</gene>
<evidence type="ECO:0000313" key="2">
    <source>
        <dbReference type="Proteomes" id="UP000663866"/>
    </source>
</evidence>
<feature type="non-terminal residue" evidence="1">
    <location>
        <position position="1"/>
    </location>
</feature>
<proteinExistence type="predicted"/>
<name>A0A821GZV5_9BILA</name>
<organism evidence="1 2">
    <name type="scientific">Rotaria magnacalcarata</name>
    <dbReference type="NCBI Taxonomy" id="392030"/>
    <lineage>
        <taxon>Eukaryota</taxon>
        <taxon>Metazoa</taxon>
        <taxon>Spiralia</taxon>
        <taxon>Gnathifera</taxon>
        <taxon>Rotifera</taxon>
        <taxon>Eurotatoria</taxon>
        <taxon>Bdelloidea</taxon>
        <taxon>Philodinida</taxon>
        <taxon>Philodinidae</taxon>
        <taxon>Rotaria</taxon>
    </lineage>
</organism>
<comment type="caution">
    <text evidence="1">The sequence shown here is derived from an EMBL/GenBank/DDBJ whole genome shotgun (WGS) entry which is preliminary data.</text>
</comment>
<dbReference type="Proteomes" id="UP000663866">
    <property type="component" value="Unassembled WGS sequence"/>
</dbReference>
<evidence type="ECO:0000313" key="1">
    <source>
        <dbReference type="EMBL" id="CAF4676916.1"/>
    </source>
</evidence>
<keyword evidence="2" id="KW-1185">Reference proteome</keyword>
<dbReference type="AlphaFoldDB" id="A0A821GZV5"/>
<sequence>SLELAQDTKVDEAVRNRALEEGNQFYAGLTERARDKGVGISVITIKGKYFYFI</sequence>
<reference evidence="1" key="1">
    <citation type="submission" date="2021-02" db="EMBL/GenBank/DDBJ databases">
        <authorList>
            <person name="Nowell W R."/>
        </authorList>
    </citation>
    <scope>NUCLEOTIDE SEQUENCE</scope>
</reference>